<organism evidence="10 11">
    <name type="scientific">Cirrhinus mrigala</name>
    <name type="common">Mrigala</name>
    <dbReference type="NCBI Taxonomy" id="683832"/>
    <lineage>
        <taxon>Eukaryota</taxon>
        <taxon>Metazoa</taxon>
        <taxon>Chordata</taxon>
        <taxon>Craniata</taxon>
        <taxon>Vertebrata</taxon>
        <taxon>Euteleostomi</taxon>
        <taxon>Actinopterygii</taxon>
        <taxon>Neopterygii</taxon>
        <taxon>Teleostei</taxon>
        <taxon>Ostariophysi</taxon>
        <taxon>Cypriniformes</taxon>
        <taxon>Cyprinidae</taxon>
        <taxon>Labeoninae</taxon>
        <taxon>Labeonini</taxon>
        <taxon>Cirrhinus</taxon>
    </lineage>
</organism>
<dbReference type="InterPro" id="IPR027417">
    <property type="entry name" value="P-loop_NTPase"/>
</dbReference>
<evidence type="ECO:0000313" key="10">
    <source>
        <dbReference type="EMBL" id="KAL0198866.1"/>
    </source>
</evidence>
<dbReference type="Proteomes" id="UP001529510">
    <property type="component" value="Unassembled WGS sequence"/>
</dbReference>
<keyword evidence="5 8" id="KW-0518">Myosin</keyword>
<sequence length="148" mass="17319">AQKVCHLMGMNVTDFTRAILSPRIKVGRDYVQKAQTQEQAEFAVEALAKATYERMFRWLVMRINKALDKTKRQGASFIGILDIAGFEIFELNSFEQLCINYTNEKLQQLFNHTMFILEQEEYQREGIEWSFIDFGLDLQPCIDLIEKP</sequence>
<keyword evidence="7 8" id="KW-0009">Actin-binding</keyword>
<evidence type="ECO:0000256" key="6">
    <source>
        <dbReference type="ARBA" id="ARBA00023175"/>
    </source>
</evidence>
<dbReference type="GO" id="GO:0005524">
    <property type="term" value="F:ATP binding"/>
    <property type="evidence" value="ECO:0007669"/>
    <property type="project" value="UniProtKB-KW"/>
</dbReference>
<evidence type="ECO:0000259" key="9">
    <source>
        <dbReference type="PROSITE" id="PS51456"/>
    </source>
</evidence>
<evidence type="ECO:0000256" key="4">
    <source>
        <dbReference type="ARBA" id="ARBA00023054"/>
    </source>
</evidence>
<feature type="non-terminal residue" evidence="10">
    <location>
        <position position="1"/>
    </location>
</feature>
<gene>
    <name evidence="10" type="ORF">M9458_007406</name>
</gene>
<evidence type="ECO:0000256" key="8">
    <source>
        <dbReference type="PROSITE-ProRule" id="PRU00782"/>
    </source>
</evidence>
<reference evidence="10 11" key="1">
    <citation type="submission" date="2024-05" db="EMBL/GenBank/DDBJ databases">
        <title>Genome sequencing and assembly of Indian major carp, Cirrhinus mrigala (Hamilton, 1822).</title>
        <authorList>
            <person name="Mohindra V."/>
            <person name="Chowdhury L.M."/>
            <person name="Lal K."/>
            <person name="Jena J.K."/>
        </authorList>
    </citation>
    <scope>NUCLEOTIDE SEQUENCE [LARGE SCALE GENOMIC DNA]</scope>
    <source>
        <strain evidence="10">CM1030</strain>
        <tissue evidence="10">Blood</tissue>
    </source>
</reference>
<keyword evidence="4" id="KW-0175">Coiled coil</keyword>
<dbReference type="Pfam" id="PF00063">
    <property type="entry name" value="Myosin_head"/>
    <property type="match status" value="1"/>
</dbReference>
<dbReference type="PANTHER" id="PTHR13140:SF857">
    <property type="entry name" value="MYOSIN-11"/>
    <property type="match status" value="1"/>
</dbReference>
<feature type="non-terminal residue" evidence="10">
    <location>
        <position position="148"/>
    </location>
</feature>
<dbReference type="InterPro" id="IPR036961">
    <property type="entry name" value="Kinesin_motor_dom_sf"/>
</dbReference>
<comment type="caution">
    <text evidence="8">Lacks conserved residue(s) required for the propagation of feature annotation.</text>
</comment>
<evidence type="ECO:0000256" key="2">
    <source>
        <dbReference type="ARBA" id="ARBA00022741"/>
    </source>
</evidence>
<feature type="domain" description="Myosin motor" evidence="9">
    <location>
        <begin position="1"/>
        <end position="148"/>
    </location>
</feature>
<dbReference type="GO" id="GO:0003779">
    <property type="term" value="F:actin binding"/>
    <property type="evidence" value="ECO:0007669"/>
    <property type="project" value="UniProtKB-KW"/>
</dbReference>
<evidence type="ECO:0000256" key="5">
    <source>
        <dbReference type="ARBA" id="ARBA00023123"/>
    </source>
</evidence>
<dbReference type="Gene3D" id="1.20.120.720">
    <property type="entry name" value="Myosin VI head, motor domain, U50 subdomain"/>
    <property type="match status" value="1"/>
</dbReference>
<evidence type="ECO:0000256" key="3">
    <source>
        <dbReference type="ARBA" id="ARBA00022840"/>
    </source>
</evidence>
<proteinExistence type="inferred from homology"/>
<comment type="caution">
    <text evidence="10">The sequence shown here is derived from an EMBL/GenBank/DDBJ whole genome shotgun (WGS) entry which is preliminary data.</text>
</comment>
<evidence type="ECO:0000256" key="1">
    <source>
        <dbReference type="ARBA" id="ARBA00008314"/>
    </source>
</evidence>
<comment type="similarity">
    <text evidence="1 8">Belongs to the TRAFAC class myosin-kinesin ATPase superfamily. Myosin family.</text>
</comment>
<dbReference type="GO" id="GO:0048731">
    <property type="term" value="P:system development"/>
    <property type="evidence" value="ECO:0007669"/>
    <property type="project" value="UniProtKB-ARBA"/>
</dbReference>
<dbReference type="PROSITE" id="PS51456">
    <property type="entry name" value="MYOSIN_MOTOR"/>
    <property type="match status" value="1"/>
</dbReference>
<protein>
    <recommendedName>
        <fullName evidence="9">Myosin motor domain-containing protein</fullName>
    </recommendedName>
</protein>
<keyword evidence="2" id="KW-0547">Nucleotide-binding</keyword>
<name>A0ABD0RKA9_CIRMR</name>
<dbReference type="Gene3D" id="3.40.850.10">
    <property type="entry name" value="Kinesin motor domain"/>
    <property type="match status" value="1"/>
</dbReference>
<keyword evidence="3" id="KW-0067">ATP-binding</keyword>
<dbReference type="InterPro" id="IPR001609">
    <property type="entry name" value="Myosin_head_motor_dom-like"/>
</dbReference>
<evidence type="ECO:0000313" key="11">
    <source>
        <dbReference type="Proteomes" id="UP001529510"/>
    </source>
</evidence>
<dbReference type="AlphaFoldDB" id="A0ABD0RKA9"/>
<dbReference type="PANTHER" id="PTHR13140">
    <property type="entry name" value="MYOSIN"/>
    <property type="match status" value="1"/>
</dbReference>
<accession>A0ABD0RKA9</accession>
<dbReference type="EMBL" id="JAMKFB020000003">
    <property type="protein sequence ID" value="KAL0198866.1"/>
    <property type="molecule type" value="Genomic_DNA"/>
</dbReference>
<dbReference type="SMART" id="SM00242">
    <property type="entry name" value="MYSc"/>
    <property type="match status" value="1"/>
</dbReference>
<dbReference type="PRINTS" id="PR00193">
    <property type="entry name" value="MYOSINHEAVY"/>
</dbReference>
<evidence type="ECO:0000256" key="7">
    <source>
        <dbReference type="ARBA" id="ARBA00023203"/>
    </source>
</evidence>
<keyword evidence="6" id="KW-0505">Motor protein</keyword>
<keyword evidence="11" id="KW-1185">Reference proteome</keyword>
<dbReference type="Gene3D" id="1.20.58.530">
    <property type="match status" value="1"/>
</dbReference>
<dbReference type="GO" id="GO:0016459">
    <property type="term" value="C:myosin complex"/>
    <property type="evidence" value="ECO:0007669"/>
    <property type="project" value="UniProtKB-KW"/>
</dbReference>
<dbReference type="SUPFAM" id="SSF52540">
    <property type="entry name" value="P-loop containing nucleoside triphosphate hydrolases"/>
    <property type="match status" value="1"/>
</dbReference>